<proteinExistence type="predicted"/>
<dbReference type="STRING" id="1236976.JCM16418_1456"/>
<dbReference type="AlphaFoldDB" id="W7Y8Z4"/>
<dbReference type="eggNOG" id="COG2017">
    <property type="taxonomic scope" value="Bacteria"/>
</dbReference>
<accession>W7Y8Z4</accession>
<dbReference type="GO" id="GO:0005975">
    <property type="term" value="P:carbohydrate metabolic process"/>
    <property type="evidence" value="ECO:0007669"/>
    <property type="project" value="InterPro"/>
</dbReference>
<sequence length="335" mass="38204">METQFAAYQGDFQGETAIWLKHGPYEAAALPQRGGNLILFRDTEKGFRYLREPAADEMDIFRESPGVFGIPILFPPNRYDGGNFSWDGKVYHLPVNEEATGNHLHGYMHHLAWVVDYIHADEYESVVVMTQRVREGHVYKQYFPFDFTIQLRYTLSIAGLQQQVTVTNDGQERMPNLLAFHTTINAPFVPGSVSDDYKVKFTIGKRRELNERMLPTGAFQPLSLEEELLKGEGVNPYFESLDNHYTACPQDGRNRMELTDTRTGDVLVYDVGTSYKHWMIWNNGACGKYFCPEPQMNLVNAPNITGEPAEEIGLIGLNPGEVWQETSRFYALKVN</sequence>
<dbReference type="GO" id="GO:0030246">
    <property type="term" value="F:carbohydrate binding"/>
    <property type="evidence" value="ECO:0007669"/>
    <property type="project" value="InterPro"/>
</dbReference>
<dbReference type="Gene3D" id="2.70.98.10">
    <property type="match status" value="1"/>
</dbReference>
<dbReference type="RefSeq" id="WP_036647059.1">
    <property type="nucleotide sequence ID" value="NZ_BAVZ01000003.1"/>
</dbReference>
<gene>
    <name evidence="1" type="ORF">JCM16418_1456</name>
</gene>
<organism evidence="1 2">
    <name type="scientific">Paenibacillus pini JCM 16418</name>
    <dbReference type="NCBI Taxonomy" id="1236976"/>
    <lineage>
        <taxon>Bacteria</taxon>
        <taxon>Bacillati</taxon>
        <taxon>Bacillota</taxon>
        <taxon>Bacilli</taxon>
        <taxon>Bacillales</taxon>
        <taxon>Paenibacillaceae</taxon>
        <taxon>Paenibacillus</taxon>
    </lineage>
</organism>
<keyword evidence="2" id="KW-1185">Reference proteome</keyword>
<comment type="caution">
    <text evidence="1">The sequence shown here is derived from an EMBL/GenBank/DDBJ whole genome shotgun (WGS) entry which is preliminary data.</text>
</comment>
<dbReference type="CDD" id="cd01081">
    <property type="entry name" value="Aldose_epim"/>
    <property type="match status" value="1"/>
</dbReference>
<protein>
    <submittedName>
        <fullName evidence="1">Galactose mutarotase</fullName>
    </submittedName>
</protein>
<evidence type="ECO:0000313" key="2">
    <source>
        <dbReference type="Proteomes" id="UP000019364"/>
    </source>
</evidence>
<dbReference type="InterPro" id="IPR008183">
    <property type="entry name" value="Aldose_1/G6P_1-epimerase"/>
</dbReference>
<dbReference type="GO" id="GO:0016853">
    <property type="term" value="F:isomerase activity"/>
    <property type="evidence" value="ECO:0007669"/>
    <property type="project" value="InterPro"/>
</dbReference>
<dbReference type="InterPro" id="IPR011013">
    <property type="entry name" value="Gal_mutarotase_sf_dom"/>
</dbReference>
<dbReference type="InterPro" id="IPR014718">
    <property type="entry name" value="GH-type_carb-bd"/>
</dbReference>
<dbReference type="SUPFAM" id="SSF74650">
    <property type="entry name" value="Galactose mutarotase-like"/>
    <property type="match status" value="1"/>
</dbReference>
<evidence type="ECO:0000313" key="1">
    <source>
        <dbReference type="EMBL" id="GAF07440.1"/>
    </source>
</evidence>
<dbReference type="Pfam" id="PF01263">
    <property type="entry name" value="Aldose_epim"/>
    <property type="match status" value="1"/>
</dbReference>
<dbReference type="OrthoDB" id="9795355at2"/>
<reference evidence="1 2" key="1">
    <citation type="journal article" date="2014" name="Genome Announc.">
        <title>Draft Genome Sequence of Paenibacillus pini JCM 16418T, Isolated from the Rhizosphere of Pine Tree.</title>
        <authorList>
            <person name="Yuki M."/>
            <person name="Oshima K."/>
            <person name="Suda W."/>
            <person name="Oshida Y."/>
            <person name="Kitamura K."/>
            <person name="Iida Y."/>
            <person name="Hattori M."/>
            <person name="Ohkuma M."/>
        </authorList>
    </citation>
    <scope>NUCLEOTIDE SEQUENCE [LARGE SCALE GENOMIC DNA]</scope>
    <source>
        <strain evidence="1 2">JCM 16418</strain>
    </source>
</reference>
<name>W7Y8Z4_9BACL</name>
<dbReference type="EMBL" id="BAVZ01000003">
    <property type="protein sequence ID" value="GAF07440.1"/>
    <property type="molecule type" value="Genomic_DNA"/>
</dbReference>
<dbReference type="Proteomes" id="UP000019364">
    <property type="component" value="Unassembled WGS sequence"/>
</dbReference>